<reference evidence="12" key="1">
    <citation type="submission" date="2014-04" db="EMBL/GenBank/DDBJ databases">
        <title>Evolutionary Origins and Diversification of the Mycorrhizal Mutualists.</title>
        <authorList>
            <consortium name="DOE Joint Genome Institute"/>
            <consortium name="Mycorrhizal Genomics Consortium"/>
            <person name="Kohler A."/>
            <person name="Kuo A."/>
            <person name="Nagy L.G."/>
            <person name="Floudas D."/>
            <person name="Copeland A."/>
            <person name="Barry K.W."/>
            <person name="Cichocki N."/>
            <person name="Veneault-Fourrey C."/>
            <person name="LaButti K."/>
            <person name="Lindquist E.A."/>
            <person name="Lipzen A."/>
            <person name="Lundell T."/>
            <person name="Morin E."/>
            <person name="Murat C."/>
            <person name="Riley R."/>
            <person name="Ohm R."/>
            <person name="Sun H."/>
            <person name="Tunlid A."/>
            <person name="Henrissat B."/>
            <person name="Grigoriev I.V."/>
            <person name="Hibbett D.S."/>
            <person name="Martin F."/>
        </authorList>
    </citation>
    <scope>NUCLEOTIDE SEQUENCE [LARGE SCALE GENOMIC DNA]</scope>
    <source>
        <strain evidence="12">FD-334 SS-4</strain>
    </source>
</reference>
<dbReference type="OMA" id="TRGECCR"/>
<dbReference type="GO" id="GO:0046872">
    <property type="term" value="F:metal ion binding"/>
    <property type="evidence" value="ECO:0007669"/>
    <property type="project" value="UniProtKB-KW"/>
</dbReference>
<evidence type="ECO:0000256" key="10">
    <source>
        <dbReference type="PIRSR" id="PIRSR601233-3"/>
    </source>
</evidence>
<dbReference type="EMBL" id="KN817525">
    <property type="protein sequence ID" value="KJA27100.1"/>
    <property type="molecule type" value="Genomic_DNA"/>
</dbReference>
<evidence type="ECO:0000256" key="2">
    <source>
        <dbReference type="ARBA" id="ARBA00022598"/>
    </source>
</evidence>
<dbReference type="GO" id="GO:0006396">
    <property type="term" value="P:RNA processing"/>
    <property type="evidence" value="ECO:0007669"/>
    <property type="project" value="InterPro"/>
</dbReference>
<name>A0A0D2Q678_HYPSF</name>
<keyword evidence="2" id="KW-0436">Ligase</keyword>
<dbReference type="STRING" id="945553.A0A0D2Q678"/>
<evidence type="ECO:0000256" key="3">
    <source>
        <dbReference type="ARBA" id="ARBA00022723"/>
    </source>
</evidence>
<comment type="cofactor">
    <cofactor evidence="10">
        <name>Mn(2+)</name>
        <dbReference type="ChEBI" id="CHEBI:29035"/>
    </cofactor>
    <text evidence="10">Binds 2 manganese ions per subunit.</text>
</comment>
<feature type="binding site" evidence="10">
    <location>
        <position position="225"/>
    </location>
    <ligand>
        <name>Mn(2+)</name>
        <dbReference type="ChEBI" id="CHEBI:29035"/>
        <label>1</label>
    </ligand>
</feature>
<evidence type="ECO:0000256" key="4">
    <source>
        <dbReference type="ARBA" id="ARBA00022741"/>
    </source>
</evidence>
<evidence type="ECO:0000256" key="8">
    <source>
        <dbReference type="PIRSR" id="PIRSR601233-1"/>
    </source>
</evidence>
<evidence type="ECO:0000256" key="5">
    <source>
        <dbReference type="ARBA" id="ARBA00023134"/>
    </source>
</evidence>
<dbReference type="OrthoDB" id="10249697at2759"/>
<keyword evidence="12" id="KW-1185">Reference proteome</keyword>
<dbReference type="Gene3D" id="3.90.1860.10">
    <property type="entry name" value="tRNA-splicing ligase RtcB"/>
    <property type="match status" value="1"/>
</dbReference>
<feature type="active site" description="GMP-histidine intermediate" evidence="8">
    <location>
        <position position="404"/>
    </location>
</feature>
<dbReference type="PANTHER" id="PTHR11118:SF1">
    <property type="entry name" value="RNA-SPLICING LIGASE RTCB HOMOLOG"/>
    <property type="match status" value="1"/>
</dbReference>
<feature type="binding site" evidence="10">
    <location>
        <position position="345"/>
    </location>
    <ligand>
        <name>Mn(2+)</name>
        <dbReference type="ChEBI" id="CHEBI:29035"/>
        <label>2</label>
    </ligand>
</feature>
<dbReference type="NCBIfam" id="TIGR03073">
    <property type="entry name" value="release_rtcB"/>
    <property type="match status" value="1"/>
</dbReference>
<feature type="binding site" evidence="9">
    <location>
        <position position="386"/>
    </location>
    <ligand>
        <name>GMP</name>
        <dbReference type="ChEBI" id="CHEBI:58115"/>
    </ligand>
</feature>
<dbReference type="InterPro" id="IPR017510">
    <property type="entry name" value="RtcB2"/>
</dbReference>
<dbReference type="Proteomes" id="UP000054270">
    <property type="component" value="Unassembled WGS sequence"/>
</dbReference>
<feature type="binding site" evidence="9">
    <location>
        <begin position="404"/>
        <end position="407"/>
    </location>
    <ligand>
        <name>GMP</name>
        <dbReference type="ChEBI" id="CHEBI:58115"/>
    </ligand>
</feature>
<keyword evidence="6 10" id="KW-0464">Manganese</keyword>
<dbReference type="InterPro" id="IPR036025">
    <property type="entry name" value="RtcB-like_sf"/>
</dbReference>
<dbReference type="Pfam" id="PF01139">
    <property type="entry name" value="RtcB"/>
    <property type="match status" value="2"/>
</dbReference>
<gene>
    <name evidence="11" type="ORF">HYPSUDRAFT_84006</name>
</gene>
<protein>
    <recommendedName>
        <fullName evidence="1">3'-phosphate/5'-hydroxy nucleic acid ligase</fullName>
        <ecNumber evidence="1">6.5.1.8</ecNumber>
    </recommendedName>
</protein>
<accession>A0A0D2Q678</accession>
<feature type="binding site" evidence="10">
    <location>
        <position position="256"/>
    </location>
    <ligand>
        <name>Mn(2+)</name>
        <dbReference type="ChEBI" id="CHEBI:29035"/>
        <label>2</label>
    </ligand>
</feature>
<sequence length="488" mass="52662">MPSRVLTVILNFDHSRKFALLLPEQAEPLGTLNLKERILREGRNKFRIKGLSSIYLQGGALLGDEDADVLFAAKVWVGKGEPYTGPPKPIQNETLGTIRIIASKSYVDDNAKKQLQHVAALPGVRLAVGMPDLHPGNRFPIGCAIAAEGIYPALIGSDVGCGIALYRLSASASRAKANPKKIASLLKGLDEPWSGSTSEWLTRYGITRSSEFDSTSLGTVGSGNHFAEICAPEKIVDPVAATSLNIDEGALYLLVHTGSRGLGASILGRETAEDSNPYIPPTSPHFQEYLADHDYAVRWAVANRDLVAYRIKECISGPNITDDLAAEENSLYQTTLPDKILDVTHNSVTMQSLAIGEPMQLWVHRKGAAPADKGVIPCPGSRGDFSWLLLPTGDGQHNAHSLAHGAGRRYGRQVLHTGTKPSKSTLTTTSLGSEVVCLDSDLLIEERPEAYKDVQCVVEDMEAENACKGVVVLRPIVTYKVREGGGRR</sequence>
<dbReference type="AlphaFoldDB" id="A0A0D2Q678"/>
<dbReference type="EC" id="6.5.1.8" evidence="1"/>
<evidence type="ECO:0000256" key="1">
    <source>
        <dbReference type="ARBA" id="ARBA00012726"/>
    </source>
</evidence>
<proteinExistence type="predicted"/>
<organism evidence="11 12">
    <name type="scientific">Hypholoma sublateritium (strain FD-334 SS-4)</name>
    <dbReference type="NCBI Taxonomy" id="945553"/>
    <lineage>
        <taxon>Eukaryota</taxon>
        <taxon>Fungi</taxon>
        <taxon>Dikarya</taxon>
        <taxon>Basidiomycota</taxon>
        <taxon>Agaricomycotina</taxon>
        <taxon>Agaricomycetes</taxon>
        <taxon>Agaricomycetidae</taxon>
        <taxon>Agaricales</taxon>
        <taxon>Agaricineae</taxon>
        <taxon>Strophariaceae</taxon>
        <taxon>Hypholoma</taxon>
    </lineage>
</organism>
<dbReference type="InterPro" id="IPR001233">
    <property type="entry name" value="RtcB"/>
</dbReference>
<dbReference type="GO" id="GO:0005525">
    <property type="term" value="F:GTP binding"/>
    <property type="evidence" value="ECO:0007669"/>
    <property type="project" value="UniProtKB-KW"/>
</dbReference>
<evidence type="ECO:0000313" key="11">
    <source>
        <dbReference type="EMBL" id="KJA27100.1"/>
    </source>
</evidence>
<dbReference type="GO" id="GO:0003972">
    <property type="term" value="F:RNA ligase (ATP) activity"/>
    <property type="evidence" value="ECO:0007669"/>
    <property type="project" value="TreeGrafter"/>
</dbReference>
<dbReference type="PANTHER" id="PTHR11118">
    <property type="entry name" value="RNA-SPLICING LIGASE RTCB HOMOLOG"/>
    <property type="match status" value="1"/>
</dbReference>
<feature type="binding site" evidence="9">
    <location>
        <begin position="224"/>
        <end position="228"/>
    </location>
    <ligand>
        <name>GMP</name>
        <dbReference type="ChEBI" id="CHEBI:58115"/>
    </ligand>
</feature>
<evidence type="ECO:0000313" key="12">
    <source>
        <dbReference type="Proteomes" id="UP000054270"/>
    </source>
</evidence>
<evidence type="ECO:0000256" key="7">
    <source>
        <dbReference type="ARBA" id="ARBA00047746"/>
    </source>
</evidence>
<keyword evidence="4 9" id="KW-0547">Nucleotide-binding</keyword>
<keyword evidence="3 10" id="KW-0479">Metal-binding</keyword>
<dbReference type="GO" id="GO:0170057">
    <property type="term" value="F:RNA ligase (GTP) activity"/>
    <property type="evidence" value="ECO:0007669"/>
    <property type="project" value="UniProtKB-EC"/>
</dbReference>
<comment type="catalytic activity">
    <reaction evidence="7">
        <text>a 3'-end 3'-phospho-ribonucleotide-RNA + a 5'-end dephospho-ribonucleoside-RNA + GTP = a ribonucleotidyl-ribonucleotide-RNA + GMP + diphosphate</text>
        <dbReference type="Rhea" id="RHEA:68076"/>
        <dbReference type="Rhea" id="RHEA-COMP:10463"/>
        <dbReference type="Rhea" id="RHEA-COMP:13936"/>
        <dbReference type="Rhea" id="RHEA-COMP:17355"/>
        <dbReference type="ChEBI" id="CHEBI:33019"/>
        <dbReference type="ChEBI" id="CHEBI:37565"/>
        <dbReference type="ChEBI" id="CHEBI:58115"/>
        <dbReference type="ChEBI" id="CHEBI:83062"/>
        <dbReference type="ChEBI" id="CHEBI:138284"/>
        <dbReference type="ChEBI" id="CHEBI:173118"/>
        <dbReference type="EC" id="6.5.1.8"/>
    </reaction>
</comment>
<evidence type="ECO:0000256" key="9">
    <source>
        <dbReference type="PIRSR" id="PIRSR601233-2"/>
    </source>
</evidence>
<keyword evidence="5 9" id="KW-0342">GTP-binding</keyword>
<evidence type="ECO:0000256" key="6">
    <source>
        <dbReference type="ARBA" id="ARBA00023211"/>
    </source>
</evidence>
<feature type="binding site" evidence="9">
    <location>
        <begin position="345"/>
        <end position="346"/>
    </location>
    <ligand>
        <name>GMP</name>
        <dbReference type="ChEBI" id="CHEBI:58115"/>
    </ligand>
</feature>
<dbReference type="SUPFAM" id="SSF103365">
    <property type="entry name" value="Hypothetical protein PH1602"/>
    <property type="match status" value="1"/>
</dbReference>
<feature type="binding site" evidence="9">
    <location>
        <position position="480"/>
    </location>
    <ligand>
        <name>GMP</name>
        <dbReference type="ChEBI" id="CHEBI:58115"/>
    </ligand>
</feature>